<keyword evidence="2" id="KW-1185">Reference proteome</keyword>
<protein>
    <submittedName>
        <fullName evidence="1">Uncharacterized protein</fullName>
    </submittedName>
</protein>
<dbReference type="EMBL" id="CP025066">
    <property type="protein sequence ID" value="AUX09969.1"/>
    <property type="molecule type" value="Genomic_DNA"/>
</dbReference>
<organism evidence="1 2">
    <name type="scientific">Halalkaliarchaeum desulfuricum</name>
    <dbReference type="NCBI Taxonomy" id="2055893"/>
    <lineage>
        <taxon>Archaea</taxon>
        <taxon>Methanobacteriati</taxon>
        <taxon>Methanobacteriota</taxon>
        <taxon>Stenosarchaea group</taxon>
        <taxon>Halobacteria</taxon>
        <taxon>Halobacteriales</taxon>
        <taxon>Haloferacaceae</taxon>
        <taxon>Halalkaliarchaeum</taxon>
    </lineage>
</organism>
<dbReference type="RefSeq" id="WP_119819418.1">
    <property type="nucleotide sequence ID" value="NZ_CP025066.1"/>
</dbReference>
<accession>A0A343TLJ7</accession>
<sequence length="71" mass="7905">MIVAAGATLRDRRCRSVGARLSFPECPGPRGPVNVGFELFDGSPVEFEVRMRSLDVFGSLFHYTIERVGFK</sequence>
<dbReference type="Proteomes" id="UP000263012">
    <property type="component" value="Chromosome"/>
</dbReference>
<evidence type="ECO:0000313" key="2">
    <source>
        <dbReference type="Proteomes" id="UP000263012"/>
    </source>
</evidence>
<reference evidence="2" key="1">
    <citation type="submission" date="2017-11" db="EMBL/GenBank/DDBJ databases">
        <title>Phenotypic and genomic properties of facultatively anaerobic sulfur-reducing natronoarchaea from hypersaline soda lakes.</title>
        <authorList>
            <person name="Sorokin D.Y."/>
            <person name="Kublanov I.V."/>
            <person name="Roman P."/>
            <person name="Sinninghe Damste J.S."/>
            <person name="Golyshin P.N."/>
            <person name="Rojo D."/>
            <person name="Ciordia S."/>
            <person name="Mena M.D.C."/>
            <person name="Ferrer M."/>
            <person name="Messina E."/>
            <person name="Smedile F."/>
            <person name="La Spada G."/>
            <person name="La Cono V."/>
            <person name="Yakimov M.M."/>
        </authorList>
    </citation>
    <scope>NUCLEOTIDE SEQUENCE [LARGE SCALE GENOMIC DNA]</scope>
    <source>
        <strain evidence="2">AArc-Sl</strain>
    </source>
</reference>
<dbReference type="KEGG" id="hdf:AArcSl_2347"/>
<gene>
    <name evidence="1" type="ORF">AArcSl_2347</name>
</gene>
<dbReference type="AlphaFoldDB" id="A0A343TLJ7"/>
<proteinExistence type="predicted"/>
<dbReference type="GeneID" id="37878704"/>
<evidence type="ECO:0000313" key="1">
    <source>
        <dbReference type="EMBL" id="AUX09969.1"/>
    </source>
</evidence>
<name>A0A343TLJ7_9EURY</name>